<name>A0A0A8ZLN1_ARUDO</name>
<protein>
    <submittedName>
        <fullName evidence="2">Uncharacterized protein</fullName>
    </submittedName>
</protein>
<reference evidence="2" key="1">
    <citation type="submission" date="2014-09" db="EMBL/GenBank/DDBJ databases">
        <authorList>
            <person name="Magalhaes I.L.F."/>
            <person name="Oliveira U."/>
            <person name="Santos F.R."/>
            <person name="Vidigal T.H.D.A."/>
            <person name="Brescovit A.D."/>
            <person name="Santos A.J."/>
        </authorList>
    </citation>
    <scope>NUCLEOTIDE SEQUENCE</scope>
    <source>
        <tissue evidence="2">Shoot tissue taken approximately 20 cm above the soil surface</tissue>
    </source>
</reference>
<evidence type="ECO:0000256" key="1">
    <source>
        <dbReference type="SAM" id="Phobius"/>
    </source>
</evidence>
<organism evidence="2">
    <name type="scientific">Arundo donax</name>
    <name type="common">Giant reed</name>
    <name type="synonym">Donax arundinaceus</name>
    <dbReference type="NCBI Taxonomy" id="35708"/>
    <lineage>
        <taxon>Eukaryota</taxon>
        <taxon>Viridiplantae</taxon>
        <taxon>Streptophyta</taxon>
        <taxon>Embryophyta</taxon>
        <taxon>Tracheophyta</taxon>
        <taxon>Spermatophyta</taxon>
        <taxon>Magnoliopsida</taxon>
        <taxon>Liliopsida</taxon>
        <taxon>Poales</taxon>
        <taxon>Poaceae</taxon>
        <taxon>PACMAD clade</taxon>
        <taxon>Arundinoideae</taxon>
        <taxon>Arundineae</taxon>
        <taxon>Arundo</taxon>
    </lineage>
</organism>
<accession>A0A0A8ZLN1</accession>
<feature type="transmembrane region" description="Helical" evidence="1">
    <location>
        <begin position="12"/>
        <end position="34"/>
    </location>
</feature>
<evidence type="ECO:0000313" key="2">
    <source>
        <dbReference type="EMBL" id="JAD35757.1"/>
    </source>
</evidence>
<keyword evidence="1" id="KW-0472">Membrane</keyword>
<sequence length="74" mass="8425">MFHLRFLLSLQFSVDFAHALNALLLVHLLGLLLGRRGSRLGSHSMHFNNIFFRIIHNSCLCVQLVPGCVVCFFL</sequence>
<keyword evidence="1" id="KW-0812">Transmembrane</keyword>
<dbReference type="EMBL" id="GBRH01262138">
    <property type="protein sequence ID" value="JAD35757.1"/>
    <property type="molecule type" value="Transcribed_RNA"/>
</dbReference>
<keyword evidence="1" id="KW-1133">Transmembrane helix</keyword>
<dbReference type="AlphaFoldDB" id="A0A0A8ZLN1"/>
<proteinExistence type="predicted"/>
<reference evidence="2" key="2">
    <citation type="journal article" date="2015" name="Data Brief">
        <title>Shoot transcriptome of the giant reed, Arundo donax.</title>
        <authorList>
            <person name="Barrero R.A."/>
            <person name="Guerrero F.D."/>
            <person name="Moolhuijzen P."/>
            <person name="Goolsby J.A."/>
            <person name="Tidwell J."/>
            <person name="Bellgard S.E."/>
            <person name="Bellgard M.I."/>
        </authorList>
    </citation>
    <scope>NUCLEOTIDE SEQUENCE</scope>
    <source>
        <tissue evidence="2">Shoot tissue taken approximately 20 cm above the soil surface</tissue>
    </source>
</reference>
<feature type="transmembrane region" description="Helical" evidence="1">
    <location>
        <begin position="54"/>
        <end position="73"/>
    </location>
</feature>